<dbReference type="GeneID" id="106808357"/>
<keyword evidence="2" id="KW-1003">Cell membrane</keyword>
<dbReference type="InterPro" id="IPR002394">
    <property type="entry name" value="Nicotinic_acetylcholine_rcpt"/>
</dbReference>
<proteinExistence type="inferred from homology"/>
<dbReference type="SUPFAM" id="SSF90112">
    <property type="entry name" value="Neurotransmitter-gated ion-channel transmembrane pore"/>
    <property type="match status" value="1"/>
</dbReference>
<keyword evidence="10" id="KW-0325">Glycoprotein</keyword>
<dbReference type="SUPFAM" id="SSF63712">
    <property type="entry name" value="Nicotinic receptor ligand binding domain-like"/>
    <property type="match status" value="1"/>
</dbReference>
<evidence type="ECO:0000256" key="13">
    <source>
        <dbReference type="ARBA" id="ARBA00023303"/>
    </source>
</evidence>
<evidence type="ECO:0000256" key="11">
    <source>
        <dbReference type="ARBA" id="ARBA00023257"/>
    </source>
</evidence>
<evidence type="ECO:0000256" key="5">
    <source>
        <dbReference type="ARBA" id="ARBA00023018"/>
    </source>
</evidence>
<dbReference type="RefSeq" id="XP_014666535.1">
    <property type="nucleotide sequence ID" value="XM_014811049.1"/>
</dbReference>
<evidence type="ECO:0000256" key="4">
    <source>
        <dbReference type="ARBA" id="ARBA00022989"/>
    </source>
</evidence>
<evidence type="ECO:0000256" key="2">
    <source>
        <dbReference type="ARBA" id="ARBA00022475"/>
    </source>
</evidence>
<dbReference type="InterPro" id="IPR038050">
    <property type="entry name" value="Neuro_actylchol_rec"/>
</dbReference>
<dbReference type="InterPro" id="IPR006201">
    <property type="entry name" value="Neur_channel"/>
</dbReference>
<name>A0ABM1E2W4_PRICU</name>
<protein>
    <submittedName>
        <fullName evidence="19">Acetylcholine receptor subunit beta-type unc-29-like</fullName>
    </submittedName>
</protein>
<dbReference type="InterPro" id="IPR006029">
    <property type="entry name" value="Neurotrans-gated_channel_TM"/>
</dbReference>
<keyword evidence="7 15" id="KW-0472">Membrane</keyword>
<comment type="caution">
    <text evidence="15">Lacks conserved residue(s) required for the propagation of feature annotation.</text>
</comment>
<dbReference type="Gene3D" id="2.70.170.10">
    <property type="entry name" value="Neurotransmitter-gated ion-channel ligand-binding domain"/>
    <property type="match status" value="1"/>
</dbReference>
<dbReference type="PROSITE" id="PS00236">
    <property type="entry name" value="NEUROTR_ION_CHANNEL"/>
    <property type="match status" value="1"/>
</dbReference>
<accession>A0ABM1E2W4</accession>
<evidence type="ECO:0000256" key="9">
    <source>
        <dbReference type="ARBA" id="ARBA00023170"/>
    </source>
</evidence>
<keyword evidence="12" id="KW-1071">Ligand-gated ion channel</keyword>
<evidence type="ECO:0000256" key="3">
    <source>
        <dbReference type="ARBA" id="ARBA00022692"/>
    </source>
</evidence>
<dbReference type="InterPro" id="IPR006202">
    <property type="entry name" value="Neur_chan_lig-bd"/>
</dbReference>
<organism evidence="18 19">
    <name type="scientific">Priapulus caudatus</name>
    <name type="common">Priapulid worm</name>
    <dbReference type="NCBI Taxonomy" id="37621"/>
    <lineage>
        <taxon>Eukaryota</taxon>
        <taxon>Metazoa</taxon>
        <taxon>Ecdysozoa</taxon>
        <taxon>Scalidophora</taxon>
        <taxon>Priapulida</taxon>
        <taxon>Priapulimorpha</taxon>
        <taxon>Priapulimorphida</taxon>
        <taxon>Priapulidae</taxon>
        <taxon>Priapulus</taxon>
    </lineage>
</organism>
<keyword evidence="13 15" id="KW-0407">Ion channel</keyword>
<feature type="domain" description="Neurotransmitter-gated ion-channel ligand-binding" evidence="16">
    <location>
        <begin position="7"/>
        <end position="157"/>
    </location>
</feature>
<dbReference type="Proteomes" id="UP000695022">
    <property type="component" value="Unplaced"/>
</dbReference>
<dbReference type="InterPro" id="IPR036734">
    <property type="entry name" value="Neur_chan_lig-bd_sf"/>
</dbReference>
<evidence type="ECO:0000256" key="10">
    <source>
        <dbReference type="ARBA" id="ARBA00023180"/>
    </source>
</evidence>
<feature type="domain" description="Neurotransmitter-gated ion-channel transmembrane" evidence="17">
    <location>
        <begin position="182"/>
        <end position="238"/>
    </location>
</feature>
<dbReference type="InterPro" id="IPR018000">
    <property type="entry name" value="Neurotransmitter_ion_chnl_CS"/>
</dbReference>
<keyword evidence="6 15" id="KW-0406">Ion transport</keyword>
<sequence length="256" mass="29423">MALIQIVNVLWHDYQLTWDPADYEGVNSLRVSPAKVWLPDIVLFNNADGNYEVSYKCNVVLFPDGSVLWVPPAIFQSSCTINVEYFPFDMQTCEMNFGSWTFNKDQVKLSFYEGKDHVDLNDYQESVTWDIIELPGCIDNEHSKSATMTFHISIRRRALFYTINLMEGDDVLLTGKKEIIVTKEGRKTMSAIDYIAERLRAEDTVQEIKDDWQYIAMVIDRLLLYVFFAVTASGAISIILKAPDIFDDTIESVDYC</sequence>
<dbReference type="Pfam" id="PF02932">
    <property type="entry name" value="Neur_chan_memb"/>
    <property type="match status" value="1"/>
</dbReference>
<evidence type="ECO:0000256" key="14">
    <source>
        <dbReference type="ARBA" id="ARBA00034104"/>
    </source>
</evidence>
<evidence type="ECO:0000256" key="7">
    <source>
        <dbReference type="ARBA" id="ARBA00023136"/>
    </source>
</evidence>
<comment type="subcellular location">
    <subcellularLocation>
        <location evidence="14">Postsynaptic cell membrane</location>
        <topology evidence="14">Multi-pass membrane protein</topology>
    </subcellularLocation>
</comment>
<dbReference type="PRINTS" id="PR00254">
    <property type="entry name" value="NICOTINICR"/>
</dbReference>
<keyword evidence="5" id="KW-0770">Synapse</keyword>
<evidence type="ECO:0000256" key="12">
    <source>
        <dbReference type="ARBA" id="ARBA00023286"/>
    </source>
</evidence>
<gene>
    <name evidence="19" type="primary">LOC106808357</name>
</gene>
<keyword evidence="9" id="KW-0675">Receptor</keyword>
<evidence type="ECO:0000313" key="18">
    <source>
        <dbReference type="Proteomes" id="UP000695022"/>
    </source>
</evidence>
<dbReference type="PANTHER" id="PTHR18945">
    <property type="entry name" value="NEUROTRANSMITTER GATED ION CHANNEL"/>
    <property type="match status" value="1"/>
</dbReference>
<keyword evidence="11" id="KW-0628">Postsynaptic cell membrane</keyword>
<keyword evidence="8" id="KW-1015">Disulfide bond</keyword>
<evidence type="ECO:0000259" key="16">
    <source>
        <dbReference type="Pfam" id="PF02931"/>
    </source>
</evidence>
<evidence type="ECO:0000256" key="8">
    <source>
        <dbReference type="ARBA" id="ARBA00023157"/>
    </source>
</evidence>
<evidence type="ECO:0000256" key="6">
    <source>
        <dbReference type="ARBA" id="ARBA00023065"/>
    </source>
</evidence>
<keyword evidence="3 15" id="KW-0812">Transmembrane</keyword>
<evidence type="ECO:0000256" key="15">
    <source>
        <dbReference type="RuleBase" id="RU000687"/>
    </source>
</evidence>
<keyword evidence="18" id="KW-1185">Reference proteome</keyword>
<dbReference type="Pfam" id="PF02931">
    <property type="entry name" value="Neur_chan_LBD"/>
    <property type="match status" value="1"/>
</dbReference>
<dbReference type="PRINTS" id="PR00252">
    <property type="entry name" value="NRIONCHANNEL"/>
</dbReference>
<keyword evidence="1 15" id="KW-0813">Transport</keyword>
<evidence type="ECO:0000256" key="1">
    <source>
        <dbReference type="ARBA" id="ARBA00022448"/>
    </source>
</evidence>
<feature type="transmembrane region" description="Helical" evidence="15">
    <location>
        <begin position="222"/>
        <end position="240"/>
    </location>
</feature>
<reference evidence="19" key="1">
    <citation type="submission" date="2025-08" db="UniProtKB">
        <authorList>
            <consortium name="RefSeq"/>
        </authorList>
    </citation>
    <scope>IDENTIFICATION</scope>
</reference>
<keyword evidence="4 15" id="KW-1133">Transmembrane helix</keyword>
<dbReference type="Gene3D" id="1.20.58.390">
    <property type="entry name" value="Neurotransmitter-gated ion-channel transmembrane domain"/>
    <property type="match status" value="1"/>
</dbReference>
<comment type="similarity">
    <text evidence="15">Belongs to the ligand-gated ion channel (TC 1.A.9) family.</text>
</comment>
<evidence type="ECO:0000313" key="19">
    <source>
        <dbReference type="RefSeq" id="XP_014666535.1"/>
    </source>
</evidence>
<dbReference type="InterPro" id="IPR036719">
    <property type="entry name" value="Neuro-gated_channel_TM_sf"/>
</dbReference>
<evidence type="ECO:0000259" key="17">
    <source>
        <dbReference type="Pfam" id="PF02932"/>
    </source>
</evidence>